<evidence type="ECO:0000313" key="10">
    <source>
        <dbReference type="Proteomes" id="UP000887116"/>
    </source>
</evidence>
<evidence type="ECO:0000256" key="2">
    <source>
        <dbReference type="ARBA" id="ARBA00022729"/>
    </source>
</evidence>
<dbReference type="PANTHER" id="PTHR10514">
    <property type="entry name" value="ANGIOTENSIN-CONVERTING ENZYME"/>
    <property type="match status" value="1"/>
</dbReference>
<keyword evidence="10" id="KW-1185">Reference proteome</keyword>
<reference evidence="9" key="1">
    <citation type="submission" date="2020-07" db="EMBL/GenBank/DDBJ databases">
        <title>Multicomponent nature underlies the extraordinary mechanical properties of spider dragline silk.</title>
        <authorList>
            <person name="Kono N."/>
            <person name="Nakamura H."/>
            <person name="Mori M."/>
            <person name="Yoshida Y."/>
            <person name="Ohtoshi R."/>
            <person name="Malay A.D."/>
            <person name="Moran D.A.P."/>
            <person name="Tomita M."/>
            <person name="Numata K."/>
            <person name="Arakawa K."/>
        </authorList>
    </citation>
    <scope>NUCLEOTIDE SEQUENCE</scope>
</reference>
<dbReference type="EMBL" id="BMAO01001448">
    <property type="protein sequence ID" value="GFQ73407.1"/>
    <property type="molecule type" value="Genomic_DNA"/>
</dbReference>
<dbReference type="GO" id="GO:0006508">
    <property type="term" value="P:proteolysis"/>
    <property type="evidence" value="ECO:0007669"/>
    <property type="project" value="UniProtKB-KW"/>
</dbReference>
<dbReference type="GO" id="GO:0008241">
    <property type="term" value="F:peptidyl-dipeptidase activity"/>
    <property type="evidence" value="ECO:0007669"/>
    <property type="project" value="InterPro"/>
</dbReference>
<sequence length="177" mass="20848">MLQKFSTAQLCPYKNPSGACNLTFDDDVSKIMEESRNPKELKYYWKEFREKTGEKYKNLFLQAVKLENKRANLTGYKNKASFLISEYEDLDFVKSIAEEVKKLTPLYKEIHAYVRRKLMKLYKNETIMKDGPIPAHLLGNMYAQHWSHIYKHVVPYPDVKDRLNITAAMLNKVTIFL</sequence>
<dbReference type="PRINTS" id="PR00791">
    <property type="entry name" value="PEPDIPTASEA"/>
</dbReference>
<dbReference type="GO" id="GO:0046872">
    <property type="term" value="F:metal ion binding"/>
    <property type="evidence" value="ECO:0007669"/>
    <property type="project" value="UniProtKB-KW"/>
</dbReference>
<keyword evidence="8" id="KW-0479">Metal-binding</keyword>
<proteinExistence type="inferred from homology"/>
<accession>A0A8X6F992</accession>
<dbReference type="OrthoDB" id="10029630at2759"/>
<keyword evidence="8" id="KW-0482">Metalloprotease</keyword>
<keyword evidence="8" id="KW-0645">Protease</keyword>
<comment type="caution">
    <text evidence="9">The sequence shown here is derived from an EMBL/GenBank/DDBJ whole genome shotgun (WGS) entry which is preliminary data.</text>
</comment>
<dbReference type="Pfam" id="PF01401">
    <property type="entry name" value="Peptidase_M2"/>
    <property type="match status" value="1"/>
</dbReference>
<dbReference type="EC" id="3.4.-.-" evidence="8"/>
<keyword evidence="4 8" id="KW-0325">Glycoprotein</keyword>
<dbReference type="SUPFAM" id="SSF55486">
    <property type="entry name" value="Metalloproteases ('zincins'), catalytic domain"/>
    <property type="match status" value="1"/>
</dbReference>
<evidence type="ECO:0000256" key="6">
    <source>
        <dbReference type="PIRSR" id="PIRSR601548-4"/>
    </source>
</evidence>
<protein>
    <recommendedName>
        <fullName evidence="8">Angiotensin-converting enzyme</fullName>
        <ecNumber evidence="8">3.4.-.-</ecNumber>
    </recommendedName>
</protein>
<dbReference type="AlphaFoldDB" id="A0A8X6F992"/>
<keyword evidence="3 6" id="KW-1015">Disulfide bond</keyword>
<dbReference type="GO" id="GO:0005886">
    <property type="term" value="C:plasma membrane"/>
    <property type="evidence" value="ECO:0007669"/>
    <property type="project" value="TreeGrafter"/>
</dbReference>
<feature type="disulfide bond" evidence="6">
    <location>
        <begin position="11"/>
        <end position="20"/>
    </location>
</feature>
<dbReference type="GO" id="GO:0008237">
    <property type="term" value="F:metallopeptidase activity"/>
    <property type="evidence" value="ECO:0007669"/>
    <property type="project" value="UniProtKB-KW"/>
</dbReference>
<dbReference type="GO" id="GO:0004180">
    <property type="term" value="F:carboxypeptidase activity"/>
    <property type="evidence" value="ECO:0007669"/>
    <property type="project" value="UniProtKB-KW"/>
</dbReference>
<gene>
    <name evidence="9" type="primary">ACE</name>
    <name evidence="9" type="ORF">TNCT_705311</name>
</gene>
<name>A0A8X6F992_TRICU</name>
<evidence type="ECO:0000256" key="5">
    <source>
        <dbReference type="PIRSR" id="PIRSR601548-2"/>
    </source>
</evidence>
<evidence type="ECO:0000313" key="9">
    <source>
        <dbReference type="EMBL" id="GFQ73407.1"/>
    </source>
</evidence>
<dbReference type="InterPro" id="IPR001548">
    <property type="entry name" value="Peptidase_M2"/>
</dbReference>
<keyword evidence="8" id="KW-0121">Carboxypeptidase</keyword>
<dbReference type="PANTHER" id="PTHR10514:SF27">
    <property type="entry name" value="ANGIOTENSIN-CONVERTING ENZYME"/>
    <property type="match status" value="1"/>
</dbReference>
<evidence type="ECO:0000256" key="7">
    <source>
        <dbReference type="PROSITE-ProRule" id="PRU01355"/>
    </source>
</evidence>
<evidence type="ECO:0000256" key="8">
    <source>
        <dbReference type="RuleBase" id="RU361144"/>
    </source>
</evidence>
<dbReference type="Proteomes" id="UP000887116">
    <property type="component" value="Unassembled WGS sequence"/>
</dbReference>
<dbReference type="PROSITE" id="PS52011">
    <property type="entry name" value="PEPTIDASE_M2"/>
    <property type="match status" value="1"/>
</dbReference>
<organism evidence="9 10">
    <name type="scientific">Trichonephila clavata</name>
    <name type="common">Joro spider</name>
    <name type="synonym">Nephila clavata</name>
    <dbReference type="NCBI Taxonomy" id="2740835"/>
    <lineage>
        <taxon>Eukaryota</taxon>
        <taxon>Metazoa</taxon>
        <taxon>Ecdysozoa</taxon>
        <taxon>Arthropoda</taxon>
        <taxon>Chelicerata</taxon>
        <taxon>Arachnida</taxon>
        <taxon>Araneae</taxon>
        <taxon>Araneomorphae</taxon>
        <taxon>Entelegynae</taxon>
        <taxon>Araneoidea</taxon>
        <taxon>Nephilidae</taxon>
        <taxon>Trichonephila</taxon>
    </lineage>
</organism>
<evidence type="ECO:0000256" key="1">
    <source>
        <dbReference type="ARBA" id="ARBA00008139"/>
    </source>
</evidence>
<keyword evidence="2" id="KW-0732">Signal</keyword>
<comment type="cofactor">
    <cofactor evidence="8">
        <name>Zn(2+)</name>
        <dbReference type="ChEBI" id="CHEBI:29105"/>
    </cofactor>
    <text evidence="8">Binds 1 zinc ion per subunit.</text>
</comment>
<keyword evidence="8" id="KW-0862">Zinc</keyword>
<comment type="similarity">
    <text evidence="1 7 8">Belongs to the peptidase M2 family.</text>
</comment>
<evidence type="ECO:0000256" key="3">
    <source>
        <dbReference type="ARBA" id="ARBA00023157"/>
    </source>
</evidence>
<keyword evidence="8" id="KW-0378">Hydrolase</keyword>
<evidence type="ECO:0000256" key="4">
    <source>
        <dbReference type="ARBA" id="ARBA00023180"/>
    </source>
</evidence>
<feature type="binding site" evidence="5">
    <location>
        <position position="87"/>
    </location>
    <ligand>
        <name>chloride</name>
        <dbReference type="ChEBI" id="CHEBI:17996"/>
        <label>1</label>
    </ligand>
</feature>
<comment type="caution">
    <text evidence="7">Lacks conserved residue(s) required for the propagation of feature annotation.</text>
</comment>